<organism evidence="1 2">
    <name type="scientific">Trichinella britovi</name>
    <name type="common">Parasitic roundworm</name>
    <dbReference type="NCBI Taxonomy" id="45882"/>
    <lineage>
        <taxon>Eukaryota</taxon>
        <taxon>Metazoa</taxon>
        <taxon>Ecdysozoa</taxon>
        <taxon>Nematoda</taxon>
        <taxon>Enoplea</taxon>
        <taxon>Dorylaimia</taxon>
        <taxon>Trichinellida</taxon>
        <taxon>Trichinellidae</taxon>
        <taxon>Trichinella</taxon>
    </lineage>
</organism>
<dbReference type="Proteomes" id="UP000054653">
    <property type="component" value="Unassembled WGS sequence"/>
</dbReference>
<dbReference type="AlphaFoldDB" id="A0A0V1D7S4"/>
<name>A0A0V1D7S4_TRIBR</name>
<comment type="caution">
    <text evidence="1">The sequence shown here is derived from an EMBL/GenBank/DDBJ whole genome shotgun (WGS) entry which is preliminary data.</text>
</comment>
<gene>
    <name evidence="1" type="ORF">T03_17746</name>
</gene>
<proteinExistence type="predicted"/>
<sequence length="106" mass="12630">MFCEIGKWEKYPDNRVTKKKKRLLFRLNYSSRYDNIFKTSLDNSLRQIDKLEKEGVKERGDGWRGLNFSSRVRSYYYHYCYSNSDIGAALSSATTCVHQSQRKSYF</sequence>
<dbReference type="EMBL" id="JYDI01000031">
    <property type="protein sequence ID" value="KRY57476.1"/>
    <property type="molecule type" value="Genomic_DNA"/>
</dbReference>
<dbReference type="OrthoDB" id="10593258at2759"/>
<evidence type="ECO:0000313" key="2">
    <source>
        <dbReference type="Proteomes" id="UP000054653"/>
    </source>
</evidence>
<keyword evidence="2" id="KW-1185">Reference proteome</keyword>
<evidence type="ECO:0000313" key="1">
    <source>
        <dbReference type="EMBL" id="KRY57476.1"/>
    </source>
</evidence>
<reference evidence="1 2" key="1">
    <citation type="submission" date="2015-01" db="EMBL/GenBank/DDBJ databases">
        <title>Evolution of Trichinella species and genotypes.</title>
        <authorList>
            <person name="Korhonen P.K."/>
            <person name="Edoardo P."/>
            <person name="Giuseppe L.R."/>
            <person name="Gasser R.B."/>
        </authorList>
    </citation>
    <scope>NUCLEOTIDE SEQUENCE [LARGE SCALE GENOMIC DNA]</scope>
    <source>
        <strain evidence="1">ISS120</strain>
    </source>
</reference>
<accession>A0A0V1D7S4</accession>
<protein>
    <submittedName>
        <fullName evidence="1">Uncharacterized protein</fullName>
    </submittedName>
</protein>